<sequence length="196" mass="22781">MDFGLSLSQFKQVSDDLCTPGTEIHVYVMERIVREGLVKGPNAAWDQSFLWDMECPGYFRNLYEKFYENKIDNFDWLFEELNISLQPDTGTSRVYAKPSTVRVNQKMLMGENLQQTDLCGNILFPNKNLGLEVSQNLNYLPTPFSSKNSADVANCTYGQDYKMELTRAENFAIHEHEEKPFRCYCAKSFTFLDSWR</sequence>
<organism evidence="1 2">
    <name type="scientific">Phakopsora pachyrhizi</name>
    <name type="common">Asian soybean rust disease fungus</name>
    <dbReference type="NCBI Taxonomy" id="170000"/>
    <lineage>
        <taxon>Eukaryota</taxon>
        <taxon>Fungi</taxon>
        <taxon>Dikarya</taxon>
        <taxon>Basidiomycota</taxon>
        <taxon>Pucciniomycotina</taxon>
        <taxon>Pucciniomycetes</taxon>
        <taxon>Pucciniales</taxon>
        <taxon>Phakopsoraceae</taxon>
        <taxon>Phakopsora</taxon>
    </lineage>
</organism>
<gene>
    <name evidence="1" type="ORF">PPACK8108_LOCUS15720</name>
</gene>
<accession>A0AAV0BA87</accession>
<name>A0AAV0BA87_PHAPC</name>
<evidence type="ECO:0000313" key="2">
    <source>
        <dbReference type="Proteomes" id="UP001153365"/>
    </source>
</evidence>
<keyword evidence="2" id="KW-1185">Reference proteome</keyword>
<dbReference type="Proteomes" id="UP001153365">
    <property type="component" value="Unassembled WGS sequence"/>
</dbReference>
<dbReference type="AlphaFoldDB" id="A0AAV0BA87"/>
<proteinExistence type="predicted"/>
<evidence type="ECO:0000313" key="1">
    <source>
        <dbReference type="EMBL" id="CAH7682666.1"/>
    </source>
</evidence>
<reference evidence="1" key="1">
    <citation type="submission" date="2022-06" db="EMBL/GenBank/DDBJ databases">
        <authorList>
            <consortium name="SYNGENTA / RWTH Aachen University"/>
        </authorList>
    </citation>
    <scope>NUCLEOTIDE SEQUENCE</scope>
</reference>
<dbReference type="EMBL" id="CALTRL010004223">
    <property type="protein sequence ID" value="CAH7682666.1"/>
    <property type="molecule type" value="Genomic_DNA"/>
</dbReference>
<comment type="caution">
    <text evidence="1">The sequence shown here is derived from an EMBL/GenBank/DDBJ whole genome shotgun (WGS) entry which is preliminary data.</text>
</comment>
<protein>
    <submittedName>
        <fullName evidence="1">Expressed protein</fullName>
    </submittedName>
</protein>